<dbReference type="OrthoDB" id="2556346at2759"/>
<sequence length="106" mass="11232">MAQGFKPSKAGSSSKSKTTSSTRTKTGPKRGPRVIAPRKQSAVTQASQKKKQQASLTKKIESDMAGRAAGGGPLTIMKKAGDATLKAQQDEFDRKMAKKKATGRPQ</sequence>
<feature type="compositionally biased region" description="Low complexity" evidence="2">
    <location>
        <begin position="1"/>
        <end position="25"/>
    </location>
</feature>
<gene>
    <name evidence="3" type="ORF">FA14DRAFT_65029</name>
</gene>
<feature type="region of interest" description="Disordered" evidence="2">
    <location>
        <begin position="1"/>
        <end position="75"/>
    </location>
</feature>
<dbReference type="InterPro" id="IPR019034">
    <property type="entry name" value="UPF0390"/>
</dbReference>
<dbReference type="AlphaFoldDB" id="A0A316V9M5"/>
<dbReference type="Pfam" id="PF09495">
    <property type="entry name" value="DUF2462"/>
    <property type="match status" value="1"/>
</dbReference>
<reference evidence="3 4" key="1">
    <citation type="journal article" date="2018" name="Mol. Biol. Evol.">
        <title>Broad Genomic Sampling Reveals a Smut Pathogenic Ancestry of the Fungal Clade Ustilaginomycotina.</title>
        <authorList>
            <person name="Kijpornyongpan T."/>
            <person name="Mondo S.J."/>
            <person name="Barry K."/>
            <person name="Sandor L."/>
            <person name="Lee J."/>
            <person name="Lipzen A."/>
            <person name="Pangilinan J."/>
            <person name="LaButti K."/>
            <person name="Hainaut M."/>
            <person name="Henrissat B."/>
            <person name="Grigoriev I.V."/>
            <person name="Spatafora J.W."/>
            <person name="Aime M.C."/>
        </authorList>
    </citation>
    <scope>NUCLEOTIDE SEQUENCE [LARGE SCALE GENOMIC DNA]</scope>
    <source>
        <strain evidence="3 4">MCA 3882</strain>
    </source>
</reference>
<evidence type="ECO:0000256" key="2">
    <source>
        <dbReference type="SAM" id="MobiDB-lite"/>
    </source>
</evidence>
<evidence type="ECO:0000313" key="4">
    <source>
        <dbReference type="Proteomes" id="UP000245771"/>
    </source>
</evidence>
<dbReference type="PANTHER" id="PTHR16967:SF1">
    <property type="entry name" value="LEYDIG CELL TUMOR 10 KDA PROTEIN HOMOLOG"/>
    <property type="match status" value="1"/>
</dbReference>
<name>A0A316V9M5_9BASI</name>
<dbReference type="RefSeq" id="XP_025354050.1">
    <property type="nucleotide sequence ID" value="XM_025502635.1"/>
</dbReference>
<dbReference type="GeneID" id="37024416"/>
<dbReference type="Proteomes" id="UP000245771">
    <property type="component" value="Unassembled WGS sequence"/>
</dbReference>
<dbReference type="InParanoid" id="A0A316V9M5"/>
<accession>A0A316V9M5</accession>
<organism evidence="3 4">
    <name type="scientific">Meira miltonrushii</name>
    <dbReference type="NCBI Taxonomy" id="1280837"/>
    <lineage>
        <taxon>Eukaryota</taxon>
        <taxon>Fungi</taxon>
        <taxon>Dikarya</taxon>
        <taxon>Basidiomycota</taxon>
        <taxon>Ustilaginomycotina</taxon>
        <taxon>Exobasidiomycetes</taxon>
        <taxon>Exobasidiales</taxon>
        <taxon>Brachybasidiaceae</taxon>
        <taxon>Meira</taxon>
    </lineage>
</organism>
<proteinExistence type="inferred from homology"/>
<evidence type="ECO:0000313" key="3">
    <source>
        <dbReference type="EMBL" id="PWN33748.1"/>
    </source>
</evidence>
<dbReference type="EMBL" id="KZ819604">
    <property type="protein sequence ID" value="PWN33748.1"/>
    <property type="molecule type" value="Genomic_DNA"/>
</dbReference>
<evidence type="ECO:0000256" key="1">
    <source>
        <dbReference type="ARBA" id="ARBA00006802"/>
    </source>
</evidence>
<comment type="similarity">
    <text evidence="1">Belongs to the UPF0390 family.</text>
</comment>
<protein>
    <submittedName>
        <fullName evidence="3">Uncharacterized protein</fullName>
    </submittedName>
</protein>
<keyword evidence="4" id="KW-1185">Reference proteome</keyword>
<dbReference type="PANTHER" id="PTHR16967">
    <property type="entry name" value="LEYDIG CELL TUMOR 10 KDA PROTEIN HOMOLOG"/>
    <property type="match status" value="1"/>
</dbReference>
<feature type="compositionally biased region" description="Low complexity" evidence="2">
    <location>
        <begin position="39"/>
        <end position="57"/>
    </location>
</feature>